<dbReference type="AlphaFoldDB" id="A0A1J1HEX9"/>
<name>A0A1J1HEX9_9DIPT</name>
<gene>
    <name evidence="1" type="ORF">CLUMA_CG000424</name>
</gene>
<dbReference type="EMBL" id="CVRI01000001">
    <property type="protein sequence ID" value="CRK86395.1"/>
    <property type="molecule type" value="Genomic_DNA"/>
</dbReference>
<organism evidence="1 2">
    <name type="scientific">Clunio marinus</name>
    <dbReference type="NCBI Taxonomy" id="568069"/>
    <lineage>
        <taxon>Eukaryota</taxon>
        <taxon>Metazoa</taxon>
        <taxon>Ecdysozoa</taxon>
        <taxon>Arthropoda</taxon>
        <taxon>Hexapoda</taxon>
        <taxon>Insecta</taxon>
        <taxon>Pterygota</taxon>
        <taxon>Neoptera</taxon>
        <taxon>Endopterygota</taxon>
        <taxon>Diptera</taxon>
        <taxon>Nematocera</taxon>
        <taxon>Chironomoidea</taxon>
        <taxon>Chironomidae</taxon>
        <taxon>Clunio</taxon>
    </lineage>
</organism>
<proteinExistence type="predicted"/>
<protein>
    <submittedName>
        <fullName evidence="1">CLUMA_CG000424, isoform A</fullName>
    </submittedName>
</protein>
<evidence type="ECO:0000313" key="2">
    <source>
        <dbReference type="Proteomes" id="UP000183832"/>
    </source>
</evidence>
<reference evidence="1 2" key="1">
    <citation type="submission" date="2015-04" db="EMBL/GenBank/DDBJ databases">
        <authorList>
            <person name="Syromyatnikov M.Y."/>
            <person name="Popov V.N."/>
        </authorList>
    </citation>
    <scope>NUCLEOTIDE SEQUENCE [LARGE SCALE GENOMIC DNA]</scope>
</reference>
<accession>A0A1J1HEX9</accession>
<dbReference type="Proteomes" id="UP000183832">
    <property type="component" value="Unassembled WGS sequence"/>
</dbReference>
<sequence>MRKARQNVKGEKIPDNFPYAQRIFGIRRSVSVFIGMYSGFSFPICGWKQNSFIRDNVMN</sequence>
<keyword evidence="2" id="KW-1185">Reference proteome</keyword>
<evidence type="ECO:0000313" key="1">
    <source>
        <dbReference type="EMBL" id="CRK86395.1"/>
    </source>
</evidence>